<dbReference type="FunFam" id="1.10.8.10:FF:000002">
    <property type="entry name" value="UV excision repair protein RAD23 homolog"/>
    <property type="match status" value="1"/>
</dbReference>
<dbReference type="InterPro" id="IPR029071">
    <property type="entry name" value="Ubiquitin-like_domsf"/>
</dbReference>
<evidence type="ECO:0000256" key="6">
    <source>
        <dbReference type="SAM" id="MobiDB-lite"/>
    </source>
</evidence>
<feature type="compositionally biased region" description="Polar residues" evidence="6">
    <location>
        <begin position="243"/>
        <end position="254"/>
    </location>
</feature>
<keyword evidence="11" id="KW-1185">Reference proteome</keyword>
<dbReference type="FunFam" id="1.10.8.10:FF:000003">
    <property type="entry name" value="UV excision repair protein RAD23 homolog"/>
    <property type="match status" value="1"/>
</dbReference>
<feature type="domain" description="UBA" evidence="8">
    <location>
        <begin position="827"/>
        <end position="868"/>
    </location>
</feature>
<evidence type="ECO:0000256" key="5">
    <source>
        <dbReference type="ARBA" id="ARBA00023242"/>
    </source>
</evidence>
<keyword evidence="7" id="KW-0812">Transmembrane</keyword>
<name>A0AAN7CZM4_9PEZI</name>
<feature type="transmembrane region" description="Helical" evidence="7">
    <location>
        <begin position="81"/>
        <end position="102"/>
    </location>
</feature>
<dbReference type="PROSITE" id="PS50030">
    <property type="entry name" value="UBA"/>
    <property type="match status" value="2"/>
</dbReference>
<keyword evidence="4" id="KW-0234">DNA repair</keyword>
<dbReference type="SMART" id="SM00213">
    <property type="entry name" value="UBQ"/>
    <property type="match status" value="1"/>
</dbReference>
<organism evidence="10 11">
    <name type="scientific">Corynascus novoguineensis</name>
    <dbReference type="NCBI Taxonomy" id="1126955"/>
    <lineage>
        <taxon>Eukaryota</taxon>
        <taxon>Fungi</taxon>
        <taxon>Dikarya</taxon>
        <taxon>Ascomycota</taxon>
        <taxon>Pezizomycotina</taxon>
        <taxon>Sordariomycetes</taxon>
        <taxon>Sordariomycetidae</taxon>
        <taxon>Sordariales</taxon>
        <taxon>Chaetomiaceae</taxon>
        <taxon>Corynascus</taxon>
    </lineage>
</organism>
<dbReference type="InterPro" id="IPR036353">
    <property type="entry name" value="XPC-bd_sf"/>
</dbReference>
<dbReference type="GO" id="GO:0005654">
    <property type="term" value="C:nucleoplasm"/>
    <property type="evidence" value="ECO:0007669"/>
    <property type="project" value="TreeGrafter"/>
</dbReference>
<keyword evidence="2" id="KW-0677">Repeat</keyword>
<dbReference type="GO" id="GO:0043161">
    <property type="term" value="P:proteasome-mediated ubiquitin-dependent protein catabolic process"/>
    <property type="evidence" value="ECO:0007669"/>
    <property type="project" value="InterPro"/>
</dbReference>
<evidence type="ECO:0000256" key="3">
    <source>
        <dbReference type="ARBA" id="ARBA00022763"/>
    </source>
</evidence>
<feature type="compositionally biased region" description="Low complexity" evidence="6">
    <location>
        <begin position="579"/>
        <end position="634"/>
    </location>
</feature>
<dbReference type="GO" id="GO:0070628">
    <property type="term" value="F:proteasome binding"/>
    <property type="evidence" value="ECO:0007669"/>
    <property type="project" value="TreeGrafter"/>
</dbReference>
<dbReference type="InterPro" id="IPR000626">
    <property type="entry name" value="Ubiquitin-like_dom"/>
</dbReference>
<dbReference type="FunFam" id="3.10.20.90:FF:000175">
    <property type="entry name" value="UV excision repair protein Rad23"/>
    <property type="match status" value="1"/>
</dbReference>
<accession>A0AAN7CZM4</accession>
<dbReference type="InterPro" id="IPR009060">
    <property type="entry name" value="UBA-like_sf"/>
</dbReference>
<feature type="transmembrane region" description="Helical" evidence="7">
    <location>
        <begin position="6"/>
        <end position="30"/>
    </location>
</feature>
<proteinExistence type="predicted"/>
<reference evidence="10" key="1">
    <citation type="journal article" date="2023" name="Mol. Phylogenet. Evol.">
        <title>Genome-scale phylogeny and comparative genomics of the fungal order Sordariales.</title>
        <authorList>
            <person name="Hensen N."/>
            <person name="Bonometti L."/>
            <person name="Westerberg I."/>
            <person name="Brannstrom I.O."/>
            <person name="Guillou S."/>
            <person name="Cros-Aarteil S."/>
            <person name="Calhoun S."/>
            <person name="Haridas S."/>
            <person name="Kuo A."/>
            <person name="Mondo S."/>
            <person name="Pangilinan J."/>
            <person name="Riley R."/>
            <person name="LaButti K."/>
            <person name="Andreopoulos B."/>
            <person name="Lipzen A."/>
            <person name="Chen C."/>
            <person name="Yan M."/>
            <person name="Daum C."/>
            <person name="Ng V."/>
            <person name="Clum A."/>
            <person name="Steindorff A."/>
            <person name="Ohm R.A."/>
            <person name="Martin F."/>
            <person name="Silar P."/>
            <person name="Natvig D.O."/>
            <person name="Lalanne C."/>
            <person name="Gautier V."/>
            <person name="Ament-Velasquez S.L."/>
            <person name="Kruys A."/>
            <person name="Hutchinson M.I."/>
            <person name="Powell A.J."/>
            <person name="Barry K."/>
            <person name="Miller A.N."/>
            <person name="Grigoriev I.V."/>
            <person name="Debuchy R."/>
            <person name="Gladieux P."/>
            <person name="Hiltunen Thoren M."/>
            <person name="Johannesson H."/>
        </authorList>
    </citation>
    <scope>NUCLEOTIDE SEQUENCE</scope>
    <source>
        <strain evidence="10">CBS 359.72</strain>
    </source>
</reference>
<dbReference type="CDD" id="cd14281">
    <property type="entry name" value="UBA2_Rad23_like"/>
    <property type="match status" value="1"/>
</dbReference>
<comment type="caution">
    <text evidence="10">The sequence shown here is derived from an EMBL/GenBank/DDBJ whole genome shotgun (WGS) entry which is preliminary data.</text>
</comment>
<dbReference type="Gene3D" id="1.10.8.10">
    <property type="entry name" value="DNA helicase RuvA subunit, C-terminal domain"/>
    <property type="match status" value="2"/>
</dbReference>
<dbReference type="GO" id="GO:0043130">
    <property type="term" value="F:ubiquitin binding"/>
    <property type="evidence" value="ECO:0007669"/>
    <property type="project" value="TreeGrafter"/>
</dbReference>
<dbReference type="Pfam" id="PF00240">
    <property type="entry name" value="ubiquitin"/>
    <property type="match status" value="1"/>
</dbReference>
<dbReference type="Pfam" id="PF00627">
    <property type="entry name" value="UBA"/>
    <property type="match status" value="2"/>
</dbReference>
<dbReference type="EMBL" id="MU857618">
    <property type="protein sequence ID" value="KAK4249878.1"/>
    <property type="molecule type" value="Genomic_DNA"/>
</dbReference>
<dbReference type="InterPro" id="IPR006636">
    <property type="entry name" value="STI1_HS-bd"/>
</dbReference>
<reference evidence="10" key="2">
    <citation type="submission" date="2023-05" db="EMBL/GenBank/DDBJ databases">
        <authorList>
            <consortium name="Lawrence Berkeley National Laboratory"/>
            <person name="Steindorff A."/>
            <person name="Hensen N."/>
            <person name="Bonometti L."/>
            <person name="Westerberg I."/>
            <person name="Brannstrom I.O."/>
            <person name="Guillou S."/>
            <person name="Cros-Aarteil S."/>
            <person name="Calhoun S."/>
            <person name="Haridas S."/>
            <person name="Kuo A."/>
            <person name="Mondo S."/>
            <person name="Pangilinan J."/>
            <person name="Riley R."/>
            <person name="Labutti K."/>
            <person name="Andreopoulos B."/>
            <person name="Lipzen A."/>
            <person name="Chen C."/>
            <person name="Yanf M."/>
            <person name="Daum C."/>
            <person name="Ng V."/>
            <person name="Clum A."/>
            <person name="Ohm R."/>
            <person name="Martin F."/>
            <person name="Silar P."/>
            <person name="Natvig D."/>
            <person name="Lalanne C."/>
            <person name="Gautier V."/>
            <person name="Ament-Velasquez S.L."/>
            <person name="Kruys A."/>
            <person name="Hutchinson M.I."/>
            <person name="Powell A.J."/>
            <person name="Barry K."/>
            <person name="Miller A.N."/>
            <person name="Grigoriev I.V."/>
            <person name="Debuchy R."/>
            <person name="Gladieux P."/>
            <person name="Thoren M.H."/>
            <person name="Johannesson H."/>
        </authorList>
    </citation>
    <scope>NUCLEOTIDE SEQUENCE</scope>
    <source>
        <strain evidence="10">CBS 359.72</strain>
    </source>
</reference>
<dbReference type="PRINTS" id="PR01839">
    <property type="entry name" value="RAD23PROTEIN"/>
</dbReference>
<dbReference type="SMART" id="SM00727">
    <property type="entry name" value="STI1"/>
    <property type="match status" value="1"/>
</dbReference>
<evidence type="ECO:0000256" key="7">
    <source>
        <dbReference type="SAM" id="Phobius"/>
    </source>
</evidence>
<dbReference type="CDD" id="cd01805">
    <property type="entry name" value="Ubl_Rad23"/>
    <property type="match status" value="1"/>
</dbReference>
<dbReference type="SUPFAM" id="SSF101238">
    <property type="entry name" value="XPC-binding domain"/>
    <property type="match status" value="1"/>
</dbReference>
<dbReference type="SMART" id="SM00165">
    <property type="entry name" value="UBA"/>
    <property type="match status" value="2"/>
</dbReference>
<dbReference type="GO" id="GO:0006289">
    <property type="term" value="P:nucleotide-excision repair"/>
    <property type="evidence" value="ECO:0007669"/>
    <property type="project" value="InterPro"/>
</dbReference>
<feature type="compositionally biased region" description="Low complexity" evidence="6">
    <location>
        <begin position="296"/>
        <end position="310"/>
    </location>
</feature>
<evidence type="ECO:0000313" key="11">
    <source>
        <dbReference type="Proteomes" id="UP001303647"/>
    </source>
</evidence>
<dbReference type="InterPro" id="IPR004806">
    <property type="entry name" value="Rad23"/>
</dbReference>
<sequence>MAIPHTVPAALGAVAFLPTTAMLGIHIILARSPADHAPSVQISGAFAALFEAAVFVTIVSFTLSHIVPWAPSGESRLLRRLWFGAGLPLCTIAWAVSVSNFVCFGRVADDPYSTILGWEANDFMVGSSVTLGLTFATQLVFFVFHFLSGRTPDPYPKTLVTEQGKGSRLRWRLKTVPYHETAPNSAKESGSNVSFGIPTPPGSSGGRSRADTFSSIRSSFSHAVLPITSKTRLLSLGRRFSRKSSSLDLTSQQGPRPRSAGMGFEYWDTSAVNPENRQTVLDSSSPPPSRCLATIPASPSNSRSPSPGRSLDMLEPPRPTRRSRSYSSVSSRVIQAQRVAFTQQTSHSEAHIHPLFRSDSPAPPMATLGTVVVAAPNAGRVISDKQSIRSIQSLRRLRSESLPPTAPSPLSRAASCESFMHCRENSKSLSLREVAAAAVKPATIPGHGAGASGASGAGGAVAELKIEPPIPEYVLNAGSRSSLVLYHSRSKIEEGGQSPTATDLKQQKFVLDVEPTDLVSAVKQRISEERGWDPKHQKLIYSGKILKDEDTVETYKIEEKGFVVCVVNKPKEPKPAPAPEASSSAVPATPAPAQSSTPAAPAAPAQASGTAAAAPATPTPNRTAAPAPSANDPNALAMGEQRAEAIANMEAMGFERTQIDAAMRAAFFNPDRAVEYLLNGIPEHLQQPASAPRQAAPTASSPAAAGAEDDANVNLFDLAAQAGRGSGTRSGSGAGAGAAAAAAAAAGGQDLGNLEWLRANAQFQQLRQVVQQQPQMLEPILQQLGASNPQLAQLIAQNPDQFLSLLSESGGDDDAPLPPGAHQISVTEEERDAIERLTRLGFTQDQAIQAYFACDKNEELAANFLFDQPDDDDDVMH</sequence>
<keyword evidence="7" id="KW-0472">Membrane</keyword>
<gene>
    <name evidence="10" type="ORF">C7999DRAFT_39007</name>
</gene>
<evidence type="ECO:0000256" key="4">
    <source>
        <dbReference type="ARBA" id="ARBA00023204"/>
    </source>
</evidence>
<keyword evidence="7" id="KW-1133">Transmembrane helix</keyword>
<evidence type="ECO:0000313" key="10">
    <source>
        <dbReference type="EMBL" id="KAK4249878.1"/>
    </source>
</evidence>
<dbReference type="GO" id="GO:0005829">
    <property type="term" value="C:cytosol"/>
    <property type="evidence" value="ECO:0007669"/>
    <property type="project" value="TreeGrafter"/>
</dbReference>
<feature type="region of interest" description="Disordered" evidence="6">
    <location>
        <begin position="571"/>
        <end position="634"/>
    </location>
</feature>
<feature type="domain" description="Ubiquitin-like" evidence="9">
    <location>
        <begin position="504"/>
        <end position="572"/>
    </location>
</feature>
<dbReference type="GO" id="GO:0031593">
    <property type="term" value="F:polyubiquitin modification-dependent protein binding"/>
    <property type="evidence" value="ECO:0007669"/>
    <property type="project" value="TreeGrafter"/>
</dbReference>
<feature type="region of interest" description="Disordered" evidence="6">
    <location>
        <begin position="242"/>
        <end position="263"/>
    </location>
</feature>
<keyword evidence="5" id="KW-0539">Nucleus</keyword>
<keyword evidence="3" id="KW-0227">DNA damage</keyword>
<dbReference type="SUPFAM" id="SSF46934">
    <property type="entry name" value="UBA-like"/>
    <property type="match status" value="2"/>
</dbReference>
<dbReference type="Gene3D" id="1.10.10.540">
    <property type="entry name" value="XPC-binding domain"/>
    <property type="match status" value="1"/>
</dbReference>
<dbReference type="Pfam" id="PF09280">
    <property type="entry name" value="XPC-binding"/>
    <property type="match status" value="1"/>
</dbReference>
<dbReference type="InterPro" id="IPR015940">
    <property type="entry name" value="UBA"/>
</dbReference>
<comment type="subcellular location">
    <subcellularLocation>
        <location evidence="1">Nucleus</location>
    </subcellularLocation>
</comment>
<dbReference type="PROSITE" id="PS50053">
    <property type="entry name" value="UBIQUITIN_2"/>
    <property type="match status" value="1"/>
</dbReference>
<dbReference type="SUPFAM" id="SSF54236">
    <property type="entry name" value="Ubiquitin-like"/>
    <property type="match status" value="1"/>
</dbReference>
<evidence type="ECO:0000259" key="9">
    <source>
        <dbReference type="PROSITE" id="PS50053"/>
    </source>
</evidence>
<dbReference type="NCBIfam" id="TIGR00601">
    <property type="entry name" value="rad23"/>
    <property type="match status" value="1"/>
</dbReference>
<evidence type="ECO:0008006" key="12">
    <source>
        <dbReference type="Google" id="ProtNLM"/>
    </source>
</evidence>
<feature type="transmembrane region" description="Helical" evidence="7">
    <location>
        <begin position="42"/>
        <end position="61"/>
    </location>
</feature>
<evidence type="ECO:0000256" key="2">
    <source>
        <dbReference type="ARBA" id="ARBA00022737"/>
    </source>
</evidence>
<feature type="region of interest" description="Disordered" evidence="6">
    <location>
        <begin position="687"/>
        <end position="706"/>
    </location>
</feature>
<dbReference type="Proteomes" id="UP001303647">
    <property type="component" value="Unassembled WGS sequence"/>
</dbReference>
<feature type="region of interest" description="Disordered" evidence="6">
    <location>
        <begin position="181"/>
        <end position="212"/>
    </location>
</feature>
<dbReference type="PANTHER" id="PTHR10621:SF0">
    <property type="entry name" value="UV EXCISION REPAIR PROTEIN RAD23"/>
    <property type="match status" value="1"/>
</dbReference>
<protein>
    <recommendedName>
        <fullName evidence="12">UV excision repair protein RAD23</fullName>
    </recommendedName>
</protein>
<dbReference type="AlphaFoldDB" id="A0AAN7CZM4"/>
<feature type="compositionally biased region" description="Polar residues" evidence="6">
    <location>
        <begin position="182"/>
        <end position="194"/>
    </location>
</feature>
<feature type="domain" description="UBA" evidence="8">
    <location>
        <begin position="637"/>
        <end position="680"/>
    </location>
</feature>
<dbReference type="PANTHER" id="PTHR10621">
    <property type="entry name" value="UV EXCISION REPAIR PROTEIN RAD23"/>
    <property type="match status" value="1"/>
</dbReference>
<feature type="transmembrane region" description="Helical" evidence="7">
    <location>
        <begin position="123"/>
        <end position="147"/>
    </location>
</feature>
<evidence type="ECO:0000256" key="1">
    <source>
        <dbReference type="ARBA" id="ARBA00004123"/>
    </source>
</evidence>
<dbReference type="GO" id="GO:0003684">
    <property type="term" value="F:damaged DNA binding"/>
    <property type="evidence" value="ECO:0007669"/>
    <property type="project" value="InterPro"/>
</dbReference>
<evidence type="ECO:0000259" key="8">
    <source>
        <dbReference type="PROSITE" id="PS50030"/>
    </source>
</evidence>
<dbReference type="Gene3D" id="3.10.20.90">
    <property type="entry name" value="Phosphatidylinositol 3-kinase Catalytic Subunit, Chain A, domain 1"/>
    <property type="match status" value="1"/>
</dbReference>
<feature type="region of interest" description="Disordered" evidence="6">
    <location>
        <begin position="276"/>
        <end position="330"/>
    </location>
</feature>
<dbReference type="InterPro" id="IPR015360">
    <property type="entry name" value="XPC-bd"/>
</dbReference>